<feature type="compositionally biased region" description="Basic and acidic residues" evidence="1">
    <location>
        <begin position="108"/>
        <end position="131"/>
    </location>
</feature>
<protein>
    <submittedName>
        <fullName evidence="2">Uncharacterized protein</fullName>
    </submittedName>
</protein>
<sequence length="138" mass="16145">RRTQLESESIVAELVHGFLIPEIAKQESRNKVRHAQHKYLLAAHRVIKASCNENLDDSVVTDRSQSRETTEPTHEHDQSIQYDDADEQQQQEQNREYEDEEENQGNNDETHGEEGVNHQENADDVLMRRETNDEDQEH</sequence>
<feature type="compositionally biased region" description="Basic and acidic residues" evidence="1">
    <location>
        <begin position="64"/>
        <end position="78"/>
    </location>
</feature>
<dbReference type="EMBL" id="CAJOBI010327411">
    <property type="protein sequence ID" value="CAF5193831.1"/>
    <property type="molecule type" value="Genomic_DNA"/>
</dbReference>
<evidence type="ECO:0000313" key="2">
    <source>
        <dbReference type="EMBL" id="CAF5193831.1"/>
    </source>
</evidence>
<dbReference type="AlphaFoldDB" id="A0A8S3IC24"/>
<evidence type="ECO:0000256" key="1">
    <source>
        <dbReference type="SAM" id="MobiDB-lite"/>
    </source>
</evidence>
<evidence type="ECO:0000313" key="3">
    <source>
        <dbReference type="Proteomes" id="UP000676336"/>
    </source>
</evidence>
<accession>A0A8S3IC24</accession>
<feature type="non-terminal residue" evidence="2">
    <location>
        <position position="1"/>
    </location>
</feature>
<dbReference type="Proteomes" id="UP000676336">
    <property type="component" value="Unassembled WGS sequence"/>
</dbReference>
<proteinExistence type="predicted"/>
<organism evidence="2 3">
    <name type="scientific">Rotaria magnacalcarata</name>
    <dbReference type="NCBI Taxonomy" id="392030"/>
    <lineage>
        <taxon>Eukaryota</taxon>
        <taxon>Metazoa</taxon>
        <taxon>Spiralia</taxon>
        <taxon>Gnathifera</taxon>
        <taxon>Rotifera</taxon>
        <taxon>Eurotatoria</taxon>
        <taxon>Bdelloidea</taxon>
        <taxon>Philodinida</taxon>
        <taxon>Philodinidae</taxon>
        <taxon>Rotaria</taxon>
    </lineage>
</organism>
<comment type="caution">
    <text evidence="2">The sequence shown here is derived from an EMBL/GenBank/DDBJ whole genome shotgun (WGS) entry which is preliminary data.</text>
</comment>
<gene>
    <name evidence="2" type="ORF">SMN809_LOCUS73212</name>
</gene>
<feature type="region of interest" description="Disordered" evidence="1">
    <location>
        <begin position="51"/>
        <end position="138"/>
    </location>
</feature>
<name>A0A8S3IC24_9BILA</name>
<reference evidence="2" key="1">
    <citation type="submission" date="2021-02" db="EMBL/GenBank/DDBJ databases">
        <authorList>
            <person name="Nowell W R."/>
        </authorList>
    </citation>
    <scope>NUCLEOTIDE SEQUENCE</scope>
</reference>